<evidence type="ECO:0000313" key="3">
    <source>
        <dbReference type="Proteomes" id="UP001156940"/>
    </source>
</evidence>
<name>A0ABT6JDX2_9GAMM</name>
<comment type="caution">
    <text evidence="2">The sequence shown here is derived from an EMBL/GenBank/DDBJ whole genome shotgun (WGS) entry which is preliminary data.</text>
</comment>
<evidence type="ECO:0000313" key="2">
    <source>
        <dbReference type="EMBL" id="MDH5825025.1"/>
    </source>
</evidence>
<dbReference type="InterPro" id="IPR036388">
    <property type="entry name" value="WH-like_DNA-bd_sf"/>
</dbReference>
<organism evidence="2 3">
    <name type="scientific">Luteimonas endophytica</name>
    <dbReference type="NCBI Taxonomy" id="3042023"/>
    <lineage>
        <taxon>Bacteria</taxon>
        <taxon>Pseudomonadati</taxon>
        <taxon>Pseudomonadota</taxon>
        <taxon>Gammaproteobacteria</taxon>
        <taxon>Lysobacterales</taxon>
        <taxon>Lysobacteraceae</taxon>
        <taxon>Luteimonas</taxon>
    </lineage>
</organism>
<dbReference type="InterPro" id="IPR000835">
    <property type="entry name" value="HTH_MarR-typ"/>
</dbReference>
<protein>
    <submittedName>
        <fullName evidence="2">MarR family transcriptional regulator</fullName>
    </submittedName>
</protein>
<proteinExistence type="predicted"/>
<dbReference type="Gene3D" id="1.10.10.10">
    <property type="entry name" value="Winged helix-like DNA-binding domain superfamily/Winged helix DNA-binding domain"/>
    <property type="match status" value="1"/>
</dbReference>
<sequence length="158" mass="16958">MAVEATLGTRLRHLLQLLDGGVERSYLAAGLVDYRPRYTPVVRALQAHGPLSIRSLADAAGLSHSALSQTVAQMERAGWVRTEPDSDARSKRVLMSPALIEALPLLAGHWEATARAAAGLDREIGAALADVAAAAIAALERRPFDDRIRHAIPKRGKK</sequence>
<dbReference type="Proteomes" id="UP001156940">
    <property type="component" value="Unassembled WGS sequence"/>
</dbReference>
<accession>A0ABT6JDX2</accession>
<evidence type="ECO:0000259" key="1">
    <source>
        <dbReference type="Pfam" id="PF12802"/>
    </source>
</evidence>
<dbReference type="Pfam" id="PF12802">
    <property type="entry name" value="MarR_2"/>
    <property type="match status" value="1"/>
</dbReference>
<gene>
    <name evidence="2" type="ORF">QFW77_18820</name>
</gene>
<dbReference type="InterPro" id="IPR036390">
    <property type="entry name" value="WH_DNA-bd_sf"/>
</dbReference>
<keyword evidence="3" id="KW-1185">Reference proteome</keyword>
<reference evidence="2 3" key="1">
    <citation type="submission" date="2023-04" db="EMBL/GenBank/DDBJ databases">
        <title>Luteimonas endophyticus RD2P54.</title>
        <authorList>
            <person name="Sun J.-Q."/>
        </authorList>
    </citation>
    <scope>NUCLEOTIDE SEQUENCE [LARGE SCALE GENOMIC DNA]</scope>
    <source>
        <strain evidence="2 3">RD2P54</strain>
    </source>
</reference>
<dbReference type="SUPFAM" id="SSF46785">
    <property type="entry name" value="Winged helix' DNA-binding domain"/>
    <property type="match status" value="1"/>
</dbReference>
<feature type="domain" description="HTH marR-type" evidence="1">
    <location>
        <begin position="37"/>
        <end position="89"/>
    </location>
</feature>
<dbReference type="EMBL" id="JARXRM010000046">
    <property type="protein sequence ID" value="MDH5825025.1"/>
    <property type="molecule type" value="Genomic_DNA"/>
</dbReference>